<proteinExistence type="predicted"/>
<dbReference type="Proteomes" id="UP001635816">
    <property type="component" value="Unassembled WGS sequence"/>
</dbReference>
<evidence type="ECO:0000256" key="1">
    <source>
        <dbReference type="SAM" id="MobiDB-lite"/>
    </source>
</evidence>
<feature type="compositionally biased region" description="Acidic residues" evidence="1">
    <location>
        <begin position="590"/>
        <end position="641"/>
    </location>
</feature>
<feature type="region of interest" description="Disordered" evidence="1">
    <location>
        <begin position="522"/>
        <end position="641"/>
    </location>
</feature>
<feature type="region of interest" description="Disordered" evidence="1">
    <location>
        <begin position="454"/>
        <end position="501"/>
    </location>
</feature>
<name>A0ABW9L4G6_9MYCO</name>
<dbReference type="Pfam" id="PF08310">
    <property type="entry name" value="LGFP"/>
    <property type="match status" value="4"/>
</dbReference>
<accession>A0ABW9L4G6</accession>
<protein>
    <submittedName>
        <fullName evidence="3">LGFP repeat-containing protein</fullName>
    </submittedName>
</protein>
<dbReference type="InterPro" id="IPR013207">
    <property type="entry name" value="LGFP"/>
</dbReference>
<evidence type="ECO:0000313" key="4">
    <source>
        <dbReference type="Proteomes" id="UP001635816"/>
    </source>
</evidence>
<feature type="transmembrane region" description="Helical" evidence="2">
    <location>
        <begin position="426"/>
        <end position="448"/>
    </location>
</feature>
<evidence type="ECO:0000256" key="2">
    <source>
        <dbReference type="SAM" id="Phobius"/>
    </source>
</evidence>
<dbReference type="RefSeq" id="WP_409542568.1">
    <property type="nucleotide sequence ID" value="NZ_JBKBDD010000001.1"/>
</dbReference>
<feature type="compositionally biased region" description="Acidic residues" evidence="1">
    <location>
        <begin position="455"/>
        <end position="469"/>
    </location>
</feature>
<reference evidence="3 4" key="1">
    <citation type="submission" date="2024-12" db="EMBL/GenBank/DDBJ databases">
        <title>The coexistence of Mycolicibacterium septicum and Mycolicibacterium nivoides in clinical samples.</title>
        <authorList>
            <person name="Wang C."/>
            <person name="Feng Y."/>
            <person name="Zong Z."/>
        </authorList>
    </citation>
    <scope>NUCLEOTIDE SEQUENCE [LARGE SCALE GENOMIC DNA]</scope>
    <source>
        <strain evidence="3 4">120309</strain>
    </source>
</reference>
<keyword evidence="2" id="KW-0472">Membrane</keyword>
<keyword evidence="4" id="KW-1185">Reference proteome</keyword>
<comment type="caution">
    <text evidence="3">The sequence shown here is derived from an EMBL/GenBank/DDBJ whole genome shotgun (WGS) entry which is preliminary data.</text>
</comment>
<feature type="compositionally biased region" description="Basic and acidic residues" evidence="1">
    <location>
        <begin position="475"/>
        <end position="501"/>
    </location>
</feature>
<organism evidence="3 4">
    <name type="scientific">Mycolicibacterium nivoides</name>
    <dbReference type="NCBI Taxonomy" id="2487344"/>
    <lineage>
        <taxon>Bacteria</taxon>
        <taxon>Bacillati</taxon>
        <taxon>Actinomycetota</taxon>
        <taxon>Actinomycetes</taxon>
        <taxon>Mycobacteriales</taxon>
        <taxon>Mycobacteriaceae</taxon>
        <taxon>Mycolicibacterium</taxon>
    </lineage>
</organism>
<gene>
    <name evidence="3" type="ORF">ACK4CT_03290</name>
</gene>
<dbReference type="EMBL" id="JBKBDD010000001">
    <property type="protein sequence ID" value="MFN6542199.1"/>
    <property type="molecule type" value="Genomic_DNA"/>
</dbReference>
<feature type="region of interest" description="Disordered" evidence="1">
    <location>
        <begin position="397"/>
        <end position="416"/>
    </location>
</feature>
<sequence length="791" mass="82538">MTRPGARLSAAVWRLAVGMLALVVAGLMVPAVASATPESDADAAVTAAWEATGGDGGPLGPRQGGVYAAGSGFAQNFAGGKMFFTPATGAHFMQGAILEKYESLGGPAEGDLGFPTIDEGAGRAPDSRNSTLSAPDNPVIFWTPSTGARVVRGAINAAWDKLGGSAGVLGVPAEDESFDGDVSSQKFTGGEISWNRKTKAFTTVPPELADQLAGLDIPADPAAAIAAARRAAGGAMGPLGAKDGDQYPIGDGGFGQNYAGGKIFYTPATGANAITGQLLEKYESVGGPEGDLGFPTASESEGGLGPNSRISTFAAADNPVIFWTPDYGAVIVRGAMKAAWDKLGGAKGALGAPMADQTEDGTVISQRFSGGAISWDRDANTFTTEPSKLASELSGLEVPGVGQPHATGPQPSGPDTKKPFSWHWSWWWLIAVVPVLLLAGLIVGAALWHRRRAGDDDDFDHDPFDDDYDGGPGEPRYDEGGYDDARYESRGYDDEFGDERGAREAGYAPSSVYGAGEATTARFAGPGEESAGGAAASPYDGPTDIAMPVSQWAAPHGSPGGYGAPGEEDEPPEDSSQLAGPEPQQRYDRYEDDGYQDDDDFDDDDDFEEDDFEDDDFDEDEDPDAPIDADFEEVAEGDDTEGEIEAELADEDLTDTRALASLAGGVREAAGFAAAGLAVPSDQDNVDTAPTRVITEAEAYSSSQAYSSEAYSSEAHSGRHAAIELDEIPSATAIHLPLDDPNRAPEGYPIKADTKSGRYWAPDSSEYDDATAEIWFASEEFARTNGFVRAD</sequence>
<evidence type="ECO:0000313" key="3">
    <source>
        <dbReference type="EMBL" id="MFN6542199.1"/>
    </source>
</evidence>
<feature type="compositionally biased region" description="Low complexity" evidence="1">
    <location>
        <begin position="524"/>
        <end position="538"/>
    </location>
</feature>
<keyword evidence="2" id="KW-0812">Transmembrane</keyword>
<keyword evidence="2" id="KW-1133">Transmembrane helix</keyword>